<dbReference type="PANTHER" id="PTHR10378">
    <property type="entry name" value="LIM DOMAIN-BINDING PROTEIN"/>
    <property type="match status" value="1"/>
</dbReference>
<keyword evidence="3" id="KW-1185">Reference proteome</keyword>
<feature type="compositionally biased region" description="Polar residues" evidence="1">
    <location>
        <begin position="1"/>
        <end position="11"/>
    </location>
</feature>
<dbReference type="Proteomes" id="UP001234581">
    <property type="component" value="Unassembled WGS sequence"/>
</dbReference>
<feature type="compositionally biased region" description="Low complexity" evidence="1">
    <location>
        <begin position="68"/>
        <end position="99"/>
    </location>
</feature>
<accession>A0AAD7VB84</accession>
<protein>
    <recommendedName>
        <fullName evidence="4">LIM-domain binding protein-domain-containing protein</fullName>
    </recommendedName>
</protein>
<feature type="region of interest" description="Disordered" evidence="1">
    <location>
        <begin position="1"/>
        <end position="37"/>
    </location>
</feature>
<evidence type="ECO:0000313" key="3">
    <source>
        <dbReference type="Proteomes" id="UP001234581"/>
    </source>
</evidence>
<dbReference type="AlphaFoldDB" id="A0AAD7VB84"/>
<dbReference type="GeneID" id="83209889"/>
<feature type="region of interest" description="Disordered" evidence="1">
    <location>
        <begin position="512"/>
        <end position="556"/>
    </location>
</feature>
<evidence type="ECO:0008006" key="4">
    <source>
        <dbReference type="Google" id="ProtNLM"/>
    </source>
</evidence>
<feature type="compositionally biased region" description="Low complexity" evidence="1">
    <location>
        <begin position="112"/>
        <end position="153"/>
    </location>
</feature>
<organism evidence="2 3">
    <name type="scientific">Lichtheimia ornata</name>
    <dbReference type="NCBI Taxonomy" id="688661"/>
    <lineage>
        <taxon>Eukaryota</taxon>
        <taxon>Fungi</taxon>
        <taxon>Fungi incertae sedis</taxon>
        <taxon>Mucoromycota</taxon>
        <taxon>Mucoromycotina</taxon>
        <taxon>Mucoromycetes</taxon>
        <taxon>Mucorales</taxon>
        <taxon>Lichtheimiaceae</taxon>
        <taxon>Lichtheimia</taxon>
    </lineage>
</organism>
<feature type="region of interest" description="Disordered" evidence="1">
    <location>
        <begin position="66"/>
        <end position="181"/>
    </location>
</feature>
<dbReference type="InterPro" id="IPR029005">
    <property type="entry name" value="LIM-bd/SEUSS"/>
</dbReference>
<dbReference type="Pfam" id="PF01803">
    <property type="entry name" value="LIM_bind"/>
    <property type="match status" value="1"/>
</dbReference>
<feature type="compositionally biased region" description="Polar residues" evidence="1">
    <location>
        <begin position="170"/>
        <end position="181"/>
    </location>
</feature>
<comment type="caution">
    <text evidence="2">The sequence shown here is derived from an EMBL/GenBank/DDBJ whole genome shotgun (WGS) entry which is preliminary data.</text>
</comment>
<gene>
    <name evidence="2" type="ORF">O0I10_002472</name>
</gene>
<reference evidence="2 3" key="1">
    <citation type="submission" date="2023-03" db="EMBL/GenBank/DDBJ databases">
        <title>Genome sequence of Lichtheimia ornata CBS 291.66.</title>
        <authorList>
            <person name="Mohabir J.T."/>
            <person name="Shea T.P."/>
            <person name="Kurbessoian T."/>
            <person name="Berby B."/>
            <person name="Fontaine J."/>
            <person name="Livny J."/>
            <person name="Gnirke A."/>
            <person name="Stajich J.E."/>
            <person name="Cuomo C.A."/>
        </authorList>
    </citation>
    <scope>NUCLEOTIDE SEQUENCE [LARGE SCALE GENOMIC DNA]</scope>
    <source>
        <strain evidence="2">CBS 291.66</strain>
    </source>
</reference>
<dbReference type="EMBL" id="JARTCD010000007">
    <property type="protein sequence ID" value="KAJ8661665.1"/>
    <property type="molecule type" value="Genomic_DNA"/>
</dbReference>
<evidence type="ECO:0000313" key="2">
    <source>
        <dbReference type="EMBL" id="KAJ8661665.1"/>
    </source>
</evidence>
<evidence type="ECO:0000256" key="1">
    <source>
        <dbReference type="SAM" id="MobiDB-lite"/>
    </source>
</evidence>
<proteinExistence type="predicted"/>
<sequence length="556" mass="61760">MATESGATTNGRGVPALPSQSQAAFMHPAAMNQSQALHNAQEQQLLQYRRQQLYVAQQRQQQLREEQQMQMQMRMRMQQQMSPHLQMQQQQQQQQQQHDLQQRPPPPHQTSQGGPLPQQQQVPSNQPQPQQPQQQQQQQQQQDQNGRQDQTLQDQHMAARTAGGFPPTPVITNQPQTSVMTSGAPNAMALKQQLPTPAMTTAPLPSSVGTNQAGHAVLKLMQFSDRLTPGSEATDIGVWNNFVDDFFMPNSLFKFTLWHSETGKKRQHTIGRPCIARIFQTQYQCGVTSIQLTLDQTNIFFMPKGTMLECPRSSFIYRYDNGSLVVLAGTLIVELMLDSRTNSLKIERFNFECTIHEEFIARQHINTSPAAATKKKSKQNSKKGATSQIIPESVITPWGVPERIVQLLLLSDTALTFADIPLVAMLADLPPLLSMRLRTQVISESIFKNRPAPVTAATGYPQGFMGNQQQQPQPQQQQLYVPSPLGMRMAPNGTFMPTSSSPNPMAPTTMTYTHVPSPLGTSPVIGNKRKTMDDGSGPISGDGGKNKNARKLQGTA</sequence>
<dbReference type="RefSeq" id="XP_058346578.1">
    <property type="nucleotide sequence ID" value="XM_058482554.1"/>
</dbReference>
<name>A0AAD7VB84_9FUNG</name>